<dbReference type="Gene3D" id="3.40.50.1110">
    <property type="entry name" value="SGNH hydrolase"/>
    <property type="match status" value="1"/>
</dbReference>
<dbReference type="EMBL" id="CP095049">
    <property type="protein sequence ID" value="UOQ53039.1"/>
    <property type="molecule type" value="Genomic_DNA"/>
</dbReference>
<dbReference type="SUPFAM" id="SSF49299">
    <property type="entry name" value="PKD domain"/>
    <property type="match status" value="1"/>
</dbReference>
<dbReference type="Pfam" id="PF01833">
    <property type="entry name" value="TIG"/>
    <property type="match status" value="1"/>
</dbReference>
<dbReference type="RefSeq" id="WP_244717712.1">
    <property type="nucleotide sequence ID" value="NZ_CP095049.1"/>
</dbReference>
<dbReference type="InterPro" id="IPR029865">
    <property type="entry name" value="KIAA0319-like"/>
</dbReference>
<dbReference type="InterPro" id="IPR013783">
    <property type="entry name" value="Ig-like_fold"/>
</dbReference>
<evidence type="ECO:0000313" key="2">
    <source>
        <dbReference type="EMBL" id="UOQ53039.1"/>
    </source>
</evidence>
<dbReference type="InterPro" id="IPR014756">
    <property type="entry name" value="Ig_E-set"/>
</dbReference>
<dbReference type="InterPro" id="IPR036514">
    <property type="entry name" value="SGNH_hydro_sf"/>
</dbReference>
<evidence type="ECO:0000259" key="1">
    <source>
        <dbReference type="SMART" id="SM00089"/>
    </source>
</evidence>
<dbReference type="CDD" id="cd00146">
    <property type="entry name" value="PKD"/>
    <property type="match status" value="1"/>
</dbReference>
<sequence length="699" mass="73145">MPQITRQHTFVRFNGGGNLNISGLSWLAGNVLRIWAPSNSTGASMQSFGVASNGGTLAQFVPGSGYWIHSSSSTPNYTIPATFEIIFGVATAPENTLPVANAGADTTLTLPSNSVVLQGSGSDAEGSVTYAWKQITGPNTATGVPSAVAQPVVSNLVAGVYQFRLTVTDTAGATKTDDVLVTVNAAPAPVLALNTATPTSGQQARRVVFQGSNFGATQNTSTLKIGAVNFDVLTWSNTAITAAVPVGAPSGAGTASLTIGGTTVTKPFTVLALTSAYTGDKNLLAFLSGDSQTAEYGLNAGEGYAGQMNATWDALDTSMSVSPTTGPAGTAISGATTTQIRNFFAQRVLSPMQQAVASGEYDGCLYGVLLGVNNLTFALVNGVTLDDALATAKTDIEYMVRQALALPECGGAVLITQTNTASVAEGSSTPILPYVQQLQQWAVALGPSLEAELGKPVRVAQSHLIPELTEPATDRFYFQDEVHPARRGQVLMAATVRPVLEQIAQQVYAVAPPVFEFTFTNPINATFPSPTEVIIDDESVYYGSGAVSNKAIGPANDGSLLRGGVEAVYNEADKGFQFGMNDLPVPRTRTGPSTSANIKFGFYPLDATETGFVQIWRGLSGGTKFPITNGQKMRIQMERAQASDPFDVVWYINEIEVFRQVAPTLGAAYYFDVSLPGGSVISAVRGAKLFADNYVDLPA</sequence>
<dbReference type="InterPro" id="IPR002909">
    <property type="entry name" value="IPT_dom"/>
</dbReference>
<accession>A0ABY4FAT5</accession>
<proteinExistence type="predicted"/>
<dbReference type="InterPro" id="IPR022409">
    <property type="entry name" value="PKD/Chitinase_dom"/>
</dbReference>
<name>A0ABY4FAT5_9BACT</name>
<dbReference type="Proteomes" id="UP000831785">
    <property type="component" value="Chromosome"/>
</dbReference>
<dbReference type="SUPFAM" id="SSF52266">
    <property type="entry name" value="SGNH hydrolase"/>
    <property type="match status" value="1"/>
</dbReference>
<keyword evidence="3" id="KW-1185">Reference proteome</keyword>
<dbReference type="PANTHER" id="PTHR46182:SF2">
    <property type="entry name" value="FI19480P1"/>
    <property type="match status" value="1"/>
</dbReference>
<reference evidence="2 3" key="1">
    <citation type="submission" date="2022-04" db="EMBL/GenBank/DDBJ databases">
        <title>Hymenobacter sp. isolated from the air.</title>
        <authorList>
            <person name="Won M."/>
            <person name="Lee C.-M."/>
            <person name="Woen H.-Y."/>
            <person name="Kwon S.-W."/>
        </authorList>
    </citation>
    <scope>NUCLEOTIDE SEQUENCE [LARGE SCALE GENOMIC DNA]</scope>
    <source>
        <strain evidence="3">5116 S-27</strain>
    </source>
</reference>
<gene>
    <name evidence="2" type="ORF">MUN80_25295</name>
</gene>
<dbReference type="Gene3D" id="2.60.40.10">
    <property type="entry name" value="Immunoglobulins"/>
    <property type="match status" value="2"/>
</dbReference>
<dbReference type="InterPro" id="IPR035986">
    <property type="entry name" value="PKD_dom_sf"/>
</dbReference>
<dbReference type="SUPFAM" id="SSF81296">
    <property type="entry name" value="E set domains"/>
    <property type="match status" value="1"/>
</dbReference>
<dbReference type="PANTHER" id="PTHR46182">
    <property type="entry name" value="FI19480P1"/>
    <property type="match status" value="1"/>
</dbReference>
<dbReference type="SMART" id="SM00089">
    <property type="entry name" value="PKD"/>
    <property type="match status" value="1"/>
</dbReference>
<dbReference type="Pfam" id="PF22352">
    <property type="entry name" value="K319L-like_PKD"/>
    <property type="match status" value="1"/>
</dbReference>
<evidence type="ECO:0000313" key="3">
    <source>
        <dbReference type="Proteomes" id="UP000831785"/>
    </source>
</evidence>
<protein>
    <submittedName>
        <fullName evidence="2">IPT/TIG domain-containing protein</fullName>
    </submittedName>
</protein>
<organism evidence="2 3">
    <name type="scientific">Hymenobacter cellulosivorans</name>
    <dbReference type="NCBI Taxonomy" id="2932249"/>
    <lineage>
        <taxon>Bacteria</taxon>
        <taxon>Pseudomonadati</taxon>
        <taxon>Bacteroidota</taxon>
        <taxon>Cytophagia</taxon>
        <taxon>Cytophagales</taxon>
        <taxon>Hymenobacteraceae</taxon>
        <taxon>Hymenobacter</taxon>
    </lineage>
</organism>
<feature type="domain" description="PKD/Chitinase" evidence="1">
    <location>
        <begin position="99"/>
        <end position="186"/>
    </location>
</feature>